<evidence type="ECO:0000313" key="12">
    <source>
        <dbReference type="Proteomes" id="UP001152759"/>
    </source>
</evidence>
<feature type="compositionally biased region" description="Polar residues" evidence="9">
    <location>
        <begin position="1596"/>
        <end position="1610"/>
    </location>
</feature>
<dbReference type="SUPFAM" id="SSF56672">
    <property type="entry name" value="DNA/RNA polymerases"/>
    <property type="match status" value="1"/>
</dbReference>
<feature type="compositionally biased region" description="Low complexity" evidence="9">
    <location>
        <begin position="1574"/>
        <end position="1586"/>
    </location>
</feature>
<keyword evidence="12" id="KW-1185">Reference proteome</keyword>
<name>A0A9P0CDA7_BEMTA</name>
<dbReference type="GO" id="GO:0003887">
    <property type="term" value="F:DNA-directed DNA polymerase activity"/>
    <property type="evidence" value="ECO:0007669"/>
    <property type="project" value="UniProtKB-KW"/>
</dbReference>
<dbReference type="SUPFAM" id="SSF53098">
    <property type="entry name" value="Ribonuclease H-like"/>
    <property type="match status" value="1"/>
</dbReference>
<dbReference type="GO" id="GO:0042575">
    <property type="term" value="C:DNA polymerase complex"/>
    <property type="evidence" value="ECO:0007669"/>
    <property type="project" value="UniProtKB-ARBA"/>
</dbReference>
<protein>
    <recommendedName>
        <fullName evidence="2">DNA-directed DNA polymerase</fullName>
        <ecNumber evidence="2">2.7.7.7</ecNumber>
    </recommendedName>
</protein>
<dbReference type="InterPro" id="IPR004868">
    <property type="entry name" value="DNA-dir_DNA_pol_B_mt/vir"/>
</dbReference>
<evidence type="ECO:0000256" key="9">
    <source>
        <dbReference type="SAM" id="MobiDB-lite"/>
    </source>
</evidence>
<dbReference type="InterPro" id="IPR043502">
    <property type="entry name" value="DNA/RNA_pol_sf"/>
</dbReference>
<evidence type="ECO:0000256" key="4">
    <source>
        <dbReference type="ARBA" id="ARBA00022695"/>
    </source>
</evidence>
<organism evidence="11 12">
    <name type="scientific">Bemisia tabaci</name>
    <name type="common">Sweetpotato whitefly</name>
    <name type="synonym">Aleurodes tabaci</name>
    <dbReference type="NCBI Taxonomy" id="7038"/>
    <lineage>
        <taxon>Eukaryota</taxon>
        <taxon>Metazoa</taxon>
        <taxon>Ecdysozoa</taxon>
        <taxon>Arthropoda</taxon>
        <taxon>Hexapoda</taxon>
        <taxon>Insecta</taxon>
        <taxon>Pterygota</taxon>
        <taxon>Neoptera</taxon>
        <taxon>Paraneoptera</taxon>
        <taxon>Hemiptera</taxon>
        <taxon>Sternorrhyncha</taxon>
        <taxon>Aleyrodoidea</taxon>
        <taxon>Aleyrodidae</taxon>
        <taxon>Aleyrodinae</taxon>
        <taxon>Bemisia</taxon>
    </lineage>
</organism>
<evidence type="ECO:0000256" key="5">
    <source>
        <dbReference type="ARBA" id="ARBA00022705"/>
    </source>
</evidence>
<dbReference type="GO" id="GO:0006260">
    <property type="term" value="P:DNA replication"/>
    <property type="evidence" value="ECO:0007669"/>
    <property type="project" value="UniProtKB-KW"/>
</dbReference>
<keyword evidence="7" id="KW-0238">DNA-binding</keyword>
<keyword evidence="6" id="KW-0239">DNA-directed DNA polymerase</keyword>
<feature type="region of interest" description="Disordered" evidence="9">
    <location>
        <begin position="1540"/>
        <end position="1644"/>
    </location>
</feature>
<dbReference type="PANTHER" id="PTHR31511">
    <property type="entry name" value="PROTEIN CBG23764"/>
    <property type="match status" value="1"/>
</dbReference>
<feature type="compositionally biased region" description="Pro residues" evidence="9">
    <location>
        <begin position="1546"/>
        <end position="1565"/>
    </location>
</feature>
<reference evidence="11" key="1">
    <citation type="submission" date="2021-12" db="EMBL/GenBank/DDBJ databases">
        <authorList>
            <person name="King R."/>
        </authorList>
    </citation>
    <scope>NUCLEOTIDE SEQUENCE</scope>
</reference>
<dbReference type="GO" id="GO:0003677">
    <property type="term" value="F:DNA binding"/>
    <property type="evidence" value="ECO:0007669"/>
    <property type="project" value="UniProtKB-KW"/>
</dbReference>
<dbReference type="InterPro" id="IPR044925">
    <property type="entry name" value="His-Me_finger_sf"/>
</dbReference>
<evidence type="ECO:0000256" key="3">
    <source>
        <dbReference type="ARBA" id="ARBA00022679"/>
    </source>
</evidence>
<dbReference type="SUPFAM" id="SSF54060">
    <property type="entry name" value="His-Me finger endonucleases"/>
    <property type="match status" value="1"/>
</dbReference>
<proteinExistence type="inferred from homology"/>
<dbReference type="PANTHER" id="PTHR31511:SF12">
    <property type="entry name" value="RHO TERMINATION FACTOR N-TERMINAL DOMAIN-CONTAINING PROTEIN"/>
    <property type="match status" value="1"/>
</dbReference>
<evidence type="ECO:0000256" key="8">
    <source>
        <dbReference type="ARBA" id="ARBA00049244"/>
    </source>
</evidence>
<gene>
    <name evidence="11" type="ORF">BEMITA_LOCUS11113</name>
</gene>
<dbReference type="Pfam" id="PF03175">
    <property type="entry name" value="DNA_pol_B_2"/>
    <property type="match status" value="1"/>
</dbReference>
<dbReference type="GO" id="GO:0000166">
    <property type="term" value="F:nucleotide binding"/>
    <property type="evidence" value="ECO:0007669"/>
    <property type="project" value="InterPro"/>
</dbReference>
<dbReference type="EMBL" id="OU963868">
    <property type="protein sequence ID" value="CAH0774811.1"/>
    <property type="molecule type" value="Genomic_DNA"/>
</dbReference>
<evidence type="ECO:0000256" key="1">
    <source>
        <dbReference type="ARBA" id="ARBA00005755"/>
    </source>
</evidence>
<dbReference type="Proteomes" id="UP001152759">
    <property type="component" value="Chromosome 7"/>
</dbReference>
<keyword evidence="4" id="KW-0548">Nucleotidyltransferase</keyword>
<feature type="domain" description="DNA-directed DNA polymerase family B mitochondria/virus" evidence="10">
    <location>
        <begin position="731"/>
        <end position="1153"/>
    </location>
</feature>
<evidence type="ECO:0000259" key="10">
    <source>
        <dbReference type="Pfam" id="PF03175"/>
    </source>
</evidence>
<dbReference type="InterPro" id="IPR012337">
    <property type="entry name" value="RNaseH-like_sf"/>
</dbReference>
<evidence type="ECO:0000313" key="11">
    <source>
        <dbReference type="EMBL" id="CAH0774811.1"/>
    </source>
</evidence>
<dbReference type="Gene3D" id="3.30.420.10">
    <property type="entry name" value="Ribonuclease H-like superfamily/Ribonuclease H"/>
    <property type="match status" value="1"/>
</dbReference>
<evidence type="ECO:0000256" key="7">
    <source>
        <dbReference type="ARBA" id="ARBA00023125"/>
    </source>
</evidence>
<dbReference type="InterPro" id="IPR036397">
    <property type="entry name" value="RNaseH_sf"/>
</dbReference>
<comment type="similarity">
    <text evidence="1">Belongs to the DNA polymerase type-B family.</text>
</comment>
<dbReference type="EC" id="2.7.7.7" evidence="2"/>
<evidence type="ECO:0000256" key="6">
    <source>
        <dbReference type="ARBA" id="ARBA00022932"/>
    </source>
</evidence>
<accession>A0A9P0CDA7</accession>
<comment type="catalytic activity">
    <reaction evidence="8">
        <text>DNA(n) + a 2'-deoxyribonucleoside 5'-triphosphate = DNA(n+1) + diphosphate</text>
        <dbReference type="Rhea" id="RHEA:22508"/>
        <dbReference type="Rhea" id="RHEA-COMP:17339"/>
        <dbReference type="Rhea" id="RHEA-COMP:17340"/>
        <dbReference type="ChEBI" id="CHEBI:33019"/>
        <dbReference type="ChEBI" id="CHEBI:61560"/>
        <dbReference type="ChEBI" id="CHEBI:173112"/>
        <dbReference type="EC" id="2.7.7.7"/>
    </reaction>
</comment>
<keyword evidence="3" id="KW-0808">Transferase</keyword>
<sequence length="1644" mass="187155">MAPTFYCNYCDVYYTENYAHDSGVDHISNLFQSDLTVEDLTVKSFFFKNEDPQLSDLPEFFAIKKNEIVDKLRFILDNYTEVKIKINSYLIRTDSSKNEKRGLSIVTKYVNSPPISDLESVFDHFVSKNLEIKEVLSPTPLPAEPTSASSTSLNEDDVIGDEEAPAVAGAGALPLPAVPASASSTSLNDDDVIGDEEAPSASGAGAVLETLLGVEVRFLEGKFARFCEICEDFYLKTSRHNRTFDHLRNLFGSDEQVREMPAAARGQLRTFFIKNTDPSVLDTDLHLKKIKFLIVQILKDTLSQLQTIKSNIIVHSEYILPREGEIQGVSFKTKNYNIYHEADCQNTYLLFESSIKKESADFYLKGSGWTISKIIGSELRVNKFNVVASSGSSYLPLPISSSYVVNCKNRDSRCFMYAMLAKYLPKAGKSQRPDSYKQYLDKYDFSCVNFPVEIEEIGKFEKRNNCSVSVFGLGRVGDKETIRVFPIRVSLREIENRHTDLLYITDESESKFHYCYISNFDSLVRKQITKSKNRIYICKKCFAHKYSPEDLTAHKKLCYAISSDLFIASAPRDLVKCFKDENKMIPNNFLVFADFESYLEKIDHEPGLNSFNFRRHQPLSYAYLIVSTDPNFNTPSPVLYRGKDPHIHFVKKMIEIAQEINESYNDRNSEIIMSPSDLLDFENASNCKICHVSFDAPGVVKCRDHSHEYSPEGESNYRGALCSLCNIKYRHPAHMTVVYHNGSKYDFKYVVQGLQGLPYRVEIVPASEENFISIKVYVSQRFHIRFIDSYRFLPSSLDKLVSTLDESAFTYTRRFCSTPAQYRIARRKPVFCYDFVDSPDKLELTEPPAPEHFYNSLTDTAVTPEDYANFLEAWKEFGCRTLGEYYDFYLCCDVNLLADLCLDFRALCLKVYGLDCFNYMTLPSFGFSAALKTTQARIKLFKDYEMTLMTMSGIRGGIVQVGKRYMKPNNPLCNDYDPSAPHSWGLYLDINSLYAHTMTLSLPYDDYRWLTADELSRLDVTAVPDDAPTGYVLDVSIAYPEHLHELHQGLPFLCNNELPPLPSAKQPRLLASFRDRENYIIHYVTLKQALRHGLRLVKINRAFSFSQKPFLKPFIEKNIKLRQTLTSKFHQGVAKLLSNSCFGKFLQNPLKQRNIKLAVNSEQILKLVARVDFLDRTLFDEELAAVHMRKTEIVFDSAILVGFAVLELSKVHMYRFYYDVMIQRYGPTRCLNCYLDTDGLILEVFTENWWEDMKEMSDEWFDCSDLPPEHPCFSLKNRKRMGVMKDETCGKTIIEFVGLMSKMYAYRLGGGGEGMRAKGVPTRVLHATANFEVYKDVLFNKEKTHITERRIQSKHMQLYSRESRKVALSSDDQKRYILPDGVHTLPWGHRDIVEPQIWRETNKIAALRAHFLPGGSGNASNPEPCSDHGIRYCFCSGENAMLEKSVTALLDGIPPRPAFIHPSWLEKNGAYPLDSLEETFGKFGRCIVACIRLTGEPYRLRLPKDFDRALTRENIREINAGQFFLNYLGPLSHRSHKFSLSMRASCPPPPGPIPACPSPPPPPPRSPERDAAEADGTAAVAAPAEAGRGRKRPVSVSVNESGAMSTSTAPASAGSRRPDREDADLKRFRKFCERQLPCSSRGPR</sequence>
<keyword evidence="5" id="KW-0235">DNA replication</keyword>
<evidence type="ECO:0000256" key="2">
    <source>
        <dbReference type="ARBA" id="ARBA00012417"/>
    </source>
</evidence>
<feature type="compositionally biased region" description="Basic and acidic residues" evidence="9">
    <location>
        <begin position="1616"/>
        <end position="1633"/>
    </location>
</feature>